<sequence length="420" mass="44319">MTEAHELTEAGARTFRDAGVPDDERDRWLAAGFGPLASLNYIRAGATVDDAVLARSLGLDSRSIASDVPSGVRLESVLTALGDELDLDRADLVELVRHAGSMSLLRRALRAGMPVETIREFDADDLDDVIDAVESGASVEAAIAVVGAAPSCRQGPSDRQGDVDDVDETDDRAAEDDEDDEDGWADDFVDGSDCEVEEVDLAALGFGSLAEFAASLDPDDVAAGFGGALLFVIDGRPMVAVVVDGEVVVEPSHASQPSFFDPGSIIEHVLAGHRAIENNSMCLGTSLFTIGTTSSGLIAAYDEIDGNSPELEVWRPAGSPVEELLRWFHRIDTVELLPALAAEALAAHGSCDTVGAALDEEASDTLELGIHLDLSPEECADLLKRFDSVGWGAARRAVAEPGSEEAIARAARRRLLGLDD</sequence>
<evidence type="ECO:0000313" key="2">
    <source>
        <dbReference type="EMBL" id="CAB4597637.1"/>
    </source>
</evidence>
<feature type="compositionally biased region" description="Acidic residues" evidence="1">
    <location>
        <begin position="163"/>
        <end position="185"/>
    </location>
</feature>
<dbReference type="AlphaFoldDB" id="A0A6J6G8Z9"/>
<reference evidence="2" key="1">
    <citation type="submission" date="2020-05" db="EMBL/GenBank/DDBJ databases">
        <authorList>
            <person name="Chiriac C."/>
            <person name="Salcher M."/>
            <person name="Ghai R."/>
            <person name="Kavagutti S V."/>
        </authorList>
    </citation>
    <scope>NUCLEOTIDE SEQUENCE</scope>
</reference>
<feature type="region of interest" description="Disordered" evidence="1">
    <location>
        <begin position="150"/>
        <end position="185"/>
    </location>
</feature>
<proteinExistence type="predicted"/>
<gene>
    <name evidence="2" type="ORF">UFOPK1493_04103</name>
</gene>
<accession>A0A6J6G8Z9</accession>
<protein>
    <submittedName>
        <fullName evidence="2">Unannotated protein</fullName>
    </submittedName>
</protein>
<name>A0A6J6G8Z9_9ZZZZ</name>
<evidence type="ECO:0000256" key="1">
    <source>
        <dbReference type="SAM" id="MobiDB-lite"/>
    </source>
</evidence>
<dbReference type="EMBL" id="CAEZSR010000285">
    <property type="protein sequence ID" value="CAB4597637.1"/>
    <property type="molecule type" value="Genomic_DNA"/>
</dbReference>
<organism evidence="2">
    <name type="scientific">freshwater metagenome</name>
    <dbReference type="NCBI Taxonomy" id="449393"/>
    <lineage>
        <taxon>unclassified sequences</taxon>
        <taxon>metagenomes</taxon>
        <taxon>ecological metagenomes</taxon>
    </lineage>
</organism>